<feature type="domain" description="Gfo/Idh/MocA-like oxidoreductase N-terminal" evidence="1">
    <location>
        <begin position="13"/>
        <end position="146"/>
    </location>
</feature>
<dbReference type="PANTHER" id="PTHR43377:SF12">
    <property type="entry name" value="BINDING ROSSMANN FOLD OXIDOREDUCTASE, PUTATIVE (AFU_ORTHOLOGUE AFUA_3G11840)-RELATED"/>
    <property type="match status" value="1"/>
</dbReference>
<organism evidence="2 3">
    <name type="scientific">Aureobasidium pullulans</name>
    <name type="common">Black yeast</name>
    <name type="synonym">Pullularia pullulans</name>
    <dbReference type="NCBI Taxonomy" id="5580"/>
    <lineage>
        <taxon>Eukaryota</taxon>
        <taxon>Fungi</taxon>
        <taxon>Dikarya</taxon>
        <taxon>Ascomycota</taxon>
        <taxon>Pezizomycotina</taxon>
        <taxon>Dothideomycetes</taxon>
        <taxon>Dothideomycetidae</taxon>
        <taxon>Dothideales</taxon>
        <taxon>Saccotheciaceae</taxon>
        <taxon>Aureobasidium</taxon>
    </lineage>
</organism>
<keyword evidence="3" id="KW-1185">Reference proteome</keyword>
<dbReference type="SUPFAM" id="SSF55347">
    <property type="entry name" value="Glyceraldehyde-3-phosphate dehydrogenase-like, C-terminal domain"/>
    <property type="match status" value="1"/>
</dbReference>
<dbReference type="InterPro" id="IPR051450">
    <property type="entry name" value="Gfo/Idh/MocA_Oxidoreductases"/>
</dbReference>
<dbReference type="Gene3D" id="3.30.360.10">
    <property type="entry name" value="Dihydrodipicolinate Reductase, domain 2"/>
    <property type="match status" value="2"/>
</dbReference>
<dbReference type="Proteomes" id="UP001341245">
    <property type="component" value="Unassembled WGS sequence"/>
</dbReference>
<dbReference type="Pfam" id="PF01408">
    <property type="entry name" value="GFO_IDH_MocA"/>
    <property type="match status" value="1"/>
</dbReference>
<evidence type="ECO:0000313" key="2">
    <source>
        <dbReference type="EMBL" id="KAK6001124.1"/>
    </source>
</evidence>
<comment type="caution">
    <text evidence="2">The sequence shown here is derived from an EMBL/GenBank/DDBJ whole genome shotgun (WGS) entry which is preliminary data.</text>
</comment>
<proteinExistence type="predicted"/>
<dbReference type="EMBL" id="JASGXD010000015">
    <property type="protein sequence ID" value="KAK6001124.1"/>
    <property type="molecule type" value="Genomic_DNA"/>
</dbReference>
<dbReference type="SUPFAM" id="SSF51735">
    <property type="entry name" value="NAD(P)-binding Rossmann-fold domains"/>
    <property type="match status" value="1"/>
</dbReference>
<protein>
    <recommendedName>
        <fullName evidence="1">Gfo/Idh/MocA-like oxidoreductase N-terminal domain-containing protein</fullName>
    </recommendedName>
</protein>
<gene>
    <name evidence="2" type="ORF">QM012_003207</name>
</gene>
<reference evidence="2 3" key="1">
    <citation type="submission" date="2023-11" db="EMBL/GenBank/DDBJ databases">
        <title>Draft genome sequence and annotation of the polyextremotolerant black yeast-like fungus Aureobasidium pullulans NRRL 62042.</title>
        <authorList>
            <person name="Dielentheis-Frenken M.R.E."/>
            <person name="Wibberg D."/>
            <person name="Blank L.M."/>
            <person name="Tiso T."/>
        </authorList>
    </citation>
    <scope>NUCLEOTIDE SEQUENCE [LARGE SCALE GENOMIC DNA]</scope>
    <source>
        <strain evidence="2 3">NRRL 62042</strain>
    </source>
</reference>
<dbReference type="InterPro" id="IPR000683">
    <property type="entry name" value="Gfo/Idh/MocA-like_OxRdtase_N"/>
</dbReference>
<dbReference type="PANTHER" id="PTHR43377">
    <property type="entry name" value="BILIVERDIN REDUCTASE A"/>
    <property type="match status" value="1"/>
</dbReference>
<name>A0ABR0T9R1_AURPU</name>
<evidence type="ECO:0000259" key="1">
    <source>
        <dbReference type="Pfam" id="PF01408"/>
    </source>
</evidence>
<evidence type="ECO:0000313" key="3">
    <source>
        <dbReference type="Proteomes" id="UP001341245"/>
    </source>
</evidence>
<sequence>MSSAPASNADLPRILIIGAGSRGTAYARAVSESGEGIVAAVAEPIAFKRNLLGSRYIWNSSEGPSDGQEFVDWKHFLQWETKRRSDAAAGQQVPPGIDGMFICVLDEQHAEAITALGHLSIHTLCEKPLATTLKDCMAISAAMSSQQGGQTAVFGIGHVLRYSPHNMLLRELVLEDQVIGSVLSMEHTEPVGNWHFTHSYVRGNWRKESTTAPSLLTKSCHDIDFLLWMLCSPAPGTGHLPHVPASVASFGSLKQFQRSRKPVGAGTATNCLQCPIEKDCTYSAPRIYYDNQLAKGNTDWPVKIVNPEIEACYNGHGSEAAKAMLLKTLEIDYDDQTPTKEIHKRPWFGRCVWESDNDVCDDQFVLLSWNDDPLIGTANGDLPNPKCKDPPARMAKTASFHMIAQTEKQCERRGRIYGEKGEISYDGTLIAVYDFSTGQFQHHRPHRPGGGHGGGDYGLATQFLKAIAVVKSKKMSIEEAQTQHLGCTLEEVIRSHALVFAAEEARLENKVIDWQHWWSSCQARFGSTSLPHSAQQPRSSHIAH</sequence>
<dbReference type="InterPro" id="IPR036291">
    <property type="entry name" value="NAD(P)-bd_dom_sf"/>
</dbReference>
<dbReference type="Gene3D" id="3.40.50.720">
    <property type="entry name" value="NAD(P)-binding Rossmann-like Domain"/>
    <property type="match status" value="1"/>
</dbReference>
<accession>A0ABR0T9R1</accession>